<gene>
    <name evidence="1" type="ORF">CAMP_LOCUS4065</name>
</gene>
<dbReference type="Proteomes" id="UP001152747">
    <property type="component" value="Unassembled WGS sequence"/>
</dbReference>
<name>A0A9P1MWG3_9PELO</name>
<dbReference type="EMBL" id="CANHGI010000002">
    <property type="protein sequence ID" value="CAI5441428.1"/>
    <property type="molecule type" value="Genomic_DNA"/>
</dbReference>
<comment type="caution">
    <text evidence="1">The sequence shown here is derived from an EMBL/GenBank/DDBJ whole genome shotgun (WGS) entry which is preliminary data.</text>
</comment>
<organism evidence="1 2">
    <name type="scientific">Caenorhabditis angaria</name>
    <dbReference type="NCBI Taxonomy" id="860376"/>
    <lineage>
        <taxon>Eukaryota</taxon>
        <taxon>Metazoa</taxon>
        <taxon>Ecdysozoa</taxon>
        <taxon>Nematoda</taxon>
        <taxon>Chromadorea</taxon>
        <taxon>Rhabditida</taxon>
        <taxon>Rhabditina</taxon>
        <taxon>Rhabditomorpha</taxon>
        <taxon>Rhabditoidea</taxon>
        <taxon>Rhabditidae</taxon>
        <taxon>Peloderinae</taxon>
        <taxon>Caenorhabditis</taxon>
    </lineage>
</organism>
<evidence type="ECO:0000313" key="1">
    <source>
        <dbReference type="EMBL" id="CAI5441428.1"/>
    </source>
</evidence>
<evidence type="ECO:0000313" key="2">
    <source>
        <dbReference type="Proteomes" id="UP001152747"/>
    </source>
</evidence>
<accession>A0A9P1MWG3</accession>
<sequence length="177" mass="20033">MPHCQARSISREDFSNIFRGYDKVFGYSIFRLIFHKEIGILIRSIVLEYGLHLPSSVIKQCQPSFNRNPSAVVQLLEDVVEQCAENKPVDTASLLGKLISIPESETLKQLKIMRCNAGVAMDFVLKLGNSDNFTVALWLKSMKEASMSLSRHDAQMLEDSHRNYLKSLFSSSTSIKF</sequence>
<keyword evidence="2" id="KW-1185">Reference proteome</keyword>
<protein>
    <submittedName>
        <fullName evidence="1">Uncharacterized protein</fullName>
    </submittedName>
</protein>
<dbReference type="AlphaFoldDB" id="A0A9P1MWG3"/>
<reference evidence="1" key="1">
    <citation type="submission" date="2022-11" db="EMBL/GenBank/DDBJ databases">
        <authorList>
            <person name="Kikuchi T."/>
        </authorList>
    </citation>
    <scope>NUCLEOTIDE SEQUENCE</scope>
    <source>
        <strain evidence="1">PS1010</strain>
    </source>
</reference>
<proteinExistence type="predicted"/>